<evidence type="ECO:0000313" key="2">
    <source>
        <dbReference type="EMBL" id="TDG39909.1"/>
    </source>
</evidence>
<evidence type="ECO:0000313" key="3">
    <source>
        <dbReference type="Proteomes" id="UP000295192"/>
    </source>
</evidence>
<accession>A0A484ATH4</accession>
<dbReference type="AlphaFoldDB" id="A0A484ATH4"/>
<reference evidence="2 3" key="1">
    <citation type="journal article" date="2019" name="J. Hered.">
        <title>An Improved Genome Assembly for Drosophila navojoa, the Basal Species in the mojavensis Cluster.</title>
        <authorList>
            <person name="Vanderlinde T."/>
            <person name="Dupim E.G."/>
            <person name="Nazario-Yepiz N.O."/>
            <person name="Carvalho A.B."/>
        </authorList>
    </citation>
    <scope>NUCLEOTIDE SEQUENCE [LARGE SCALE GENOMIC DNA]</scope>
    <source>
        <strain evidence="2">Navoj_Jal97</strain>
        <tissue evidence="2">Whole organism</tissue>
    </source>
</reference>
<feature type="compositionally biased region" description="Gly residues" evidence="1">
    <location>
        <begin position="133"/>
        <end position="143"/>
    </location>
</feature>
<proteinExistence type="predicted"/>
<feature type="compositionally biased region" description="Basic and acidic residues" evidence="1">
    <location>
        <begin position="184"/>
        <end position="210"/>
    </location>
</feature>
<name>A0A484ATH4_DRONA</name>
<sequence length="275" mass="30851">MRTGKLIYDDSYALNSLAGPSVASPSGGGTEYQLQEPMYQRPYDTGSIRSAINHNITTEYGPQSSRYHHIHHNMRAHEPASYMSADYMTDATTDHYENPNFDLRTNSTGAVGVVGVAVMQNQAKNTVSSGSASGSGSGSGSSGTSGTSQQQMLLLQSDSCYSEPLQENSSYEFNNFERPVFQEKSIDSIPHSTDECWPEREKEGRKITKNRDKKHNTPSVCNEFPLKQHQMKQQQKPYHHSQQHYNSEEDEDDEDIISGSNHQEIWNHNHAFRIA</sequence>
<dbReference type="OrthoDB" id="10066605at2759"/>
<feature type="region of interest" description="Disordered" evidence="1">
    <location>
        <begin position="125"/>
        <end position="149"/>
    </location>
</feature>
<organism evidence="2 3">
    <name type="scientific">Drosophila navojoa</name>
    <name type="common">Fruit fly</name>
    <dbReference type="NCBI Taxonomy" id="7232"/>
    <lineage>
        <taxon>Eukaryota</taxon>
        <taxon>Metazoa</taxon>
        <taxon>Ecdysozoa</taxon>
        <taxon>Arthropoda</taxon>
        <taxon>Hexapoda</taxon>
        <taxon>Insecta</taxon>
        <taxon>Pterygota</taxon>
        <taxon>Neoptera</taxon>
        <taxon>Endopterygota</taxon>
        <taxon>Diptera</taxon>
        <taxon>Brachycera</taxon>
        <taxon>Muscomorpha</taxon>
        <taxon>Ephydroidea</taxon>
        <taxon>Drosophilidae</taxon>
        <taxon>Drosophila</taxon>
    </lineage>
</organism>
<gene>
    <name evidence="2" type="ORF">AWZ03_013669</name>
</gene>
<dbReference type="EMBL" id="LSRL02000758">
    <property type="protein sequence ID" value="TDG39909.1"/>
    <property type="molecule type" value="Genomic_DNA"/>
</dbReference>
<protein>
    <submittedName>
        <fullName evidence="2">Uncharacterized protein</fullName>
    </submittedName>
</protein>
<evidence type="ECO:0000256" key="1">
    <source>
        <dbReference type="SAM" id="MobiDB-lite"/>
    </source>
</evidence>
<comment type="caution">
    <text evidence="2">The sequence shown here is derived from an EMBL/GenBank/DDBJ whole genome shotgun (WGS) entry which is preliminary data.</text>
</comment>
<keyword evidence="3" id="KW-1185">Reference proteome</keyword>
<dbReference type="Proteomes" id="UP000295192">
    <property type="component" value="Unassembled WGS sequence"/>
</dbReference>
<feature type="region of interest" description="Disordered" evidence="1">
    <location>
        <begin position="184"/>
        <end position="262"/>
    </location>
</feature>